<gene>
    <name evidence="8" type="ORF">Aco04nite_12720</name>
</gene>
<keyword evidence="2 6" id="KW-0812">Transmembrane</keyword>
<dbReference type="InterPro" id="IPR003807">
    <property type="entry name" value="DUF202"/>
</dbReference>
<feature type="compositionally biased region" description="Pro residues" evidence="5">
    <location>
        <begin position="1"/>
        <end position="10"/>
    </location>
</feature>
<evidence type="ECO:0000256" key="1">
    <source>
        <dbReference type="ARBA" id="ARBA00004127"/>
    </source>
</evidence>
<evidence type="ECO:0000313" key="9">
    <source>
        <dbReference type="Proteomes" id="UP000680865"/>
    </source>
</evidence>
<name>A0A919VK00_9ACTN</name>
<evidence type="ECO:0000259" key="7">
    <source>
        <dbReference type="Pfam" id="PF02656"/>
    </source>
</evidence>
<dbReference type="Proteomes" id="UP000680865">
    <property type="component" value="Unassembled WGS sequence"/>
</dbReference>
<dbReference type="RefSeq" id="WP_212996241.1">
    <property type="nucleotide sequence ID" value="NZ_BAAATW010000001.1"/>
</dbReference>
<reference evidence="8" key="1">
    <citation type="submission" date="2021-03" db="EMBL/GenBank/DDBJ databases">
        <title>Whole genome shotgun sequence of Actinoplanes consettensis NBRC 14913.</title>
        <authorList>
            <person name="Komaki H."/>
            <person name="Tamura T."/>
        </authorList>
    </citation>
    <scope>NUCLEOTIDE SEQUENCE</scope>
    <source>
        <strain evidence="8">NBRC 14913</strain>
    </source>
</reference>
<organism evidence="8 9">
    <name type="scientific">Winogradskya consettensis</name>
    <dbReference type="NCBI Taxonomy" id="113560"/>
    <lineage>
        <taxon>Bacteria</taxon>
        <taxon>Bacillati</taxon>
        <taxon>Actinomycetota</taxon>
        <taxon>Actinomycetes</taxon>
        <taxon>Micromonosporales</taxon>
        <taxon>Micromonosporaceae</taxon>
        <taxon>Winogradskya</taxon>
    </lineage>
</organism>
<feature type="transmembrane region" description="Helical" evidence="6">
    <location>
        <begin position="96"/>
        <end position="116"/>
    </location>
</feature>
<dbReference type="EMBL" id="BOQP01000006">
    <property type="protein sequence ID" value="GIM68884.1"/>
    <property type="molecule type" value="Genomic_DNA"/>
</dbReference>
<sequence>MTVAPAPDPSTPNSATPDPALPDRAAPNSATPDPALPDRAARNPATPDPATPGPATRDPGASAERTRLAWRRTGLSATAVALLTVRPAFAPDAAPATIVIAATTMTAWALLVALAYRRTRGLSTWPPHPGRRTVSSYALITVLLAALGTALVTL</sequence>
<keyword evidence="3 6" id="KW-1133">Transmembrane helix</keyword>
<accession>A0A919VK00</accession>
<evidence type="ECO:0000256" key="6">
    <source>
        <dbReference type="SAM" id="Phobius"/>
    </source>
</evidence>
<evidence type="ECO:0000256" key="2">
    <source>
        <dbReference type="ARBA" id="ARBA00022692"/>
    </source>
</evidence>
<evidence type="ECO:0000256" key="4">
    <source>
        <dbReference type="ARBA" id="ARBA00023136"/>
    </source>
</evidence>
<feature type="region of interest" description="Disordered" evidence="5">
    <location>
        <begin position="1"/>
        <end position="67"/>
    </location>
</feature>
<evidence type="ECO:0000256" key="5">
    <source>
        <dbReference type="SAM" id="MobiDB-lite"/>
    </source>
</evidence>
<protein>
    <recommendedName>
        <fullName evidence="7">DUF202 domain-containing protein</fullName>
    </recommendedName>
</protein>
<feature type="transmembrane region" description="Helical" evidence="6">
    <location>
        <begin position="137"/>
        <end position="153"/>
    </location>
</feature>
<keyword evidence="4 6" id="KW-0472">Membrane</keyword>
<comment type="subcellular location">
    <subcellularLocation>
        <location evidence="1">Endomembrane system</location>
        <topology evidence="1">Multi-pass membrane protein</topology>
    </subcellularLocation>
</comment>
<keyword evidence="9" id="KW-1185">Reference proteome</keyword>
<feature type="domain" description="DUF202" evidence="7">
    <location>
        <begin position="58"/>
        <end position="120"/>
    </location>
</feature>
<dbReference type="Pfam" id="PF02656">
    <property type="entry name" value="DUF202"/>
    <property type="match status" value="1"/>
</dbReference>
<evidence type="ECO:0000313" key="8">
    <source>
        <dbReference type="EMBL" id="GIM68884.1"/>
    </source>
</evidence>
<dbReference type="AlphaFoldDB" id="A0A919VK00"/>
<evidence type="ECO:0000256" key="3">
    <source>
        <dbReference type="ARBA" id="ARBA00022989"/>
    </source>
</evidence>
<proteinExistence type="predicted"/>
<dbReference type="GO" id="GO:0012505">
    <property type="term" value="C:endomembrane system"/>
    <property type="evidence" value="ECO:0007669"/>
    <property type="project" value="UniProtKB-SubCell"/>
</dbReference>
<comment type="caution">
    <text evidence="8">The sequence shown here is derived from an EMBL/GenBank/DDBJ whole genome shotgun (WGS) entry which is preliminary data.</text>
</comment>